<dbReference type="Pfam" id="PF00106">
    <property type="entry name" value="adh_short"/>
    <property type="match status" value="1"/>
</dbReference>
<dbReference type="Gene3D" id="3.40.50.720">
    <property type="entry name" value="NAD(P)-binding Rossmann-like Domain"/>
    <property type="match status" value="1"/>
</dbReference>
<evidence type="ECO:0000313" key="5">
    <source>
        <dbReference type="Proteomes" id="UP000308730"/>
    </source>
</evidence>
<reference evidence="4 5" key="1">
    <citation type="submission" date="2019-02" db="EMBL/GenBank/DDBJ databases">
        <title>Genome sequencing of the rare red list fungi Antrodiella citrinella (Flaviporus citrinellus).</title>
        <authorList>
            <person name="Buettner E."/>
            <person name="Kellner H."/>
        </authorList>
    </citation>
    <scope>NUCLEOTIDE SEQUENCE [LARGE SCALE GENOMIC DNA]</scope>
    <source>
        <strain evidence="4 5">DSM 108506</strain>
    </source>
</reference>
<dbReference type="EMBL" id="SGPM01000095">
    <property type="protein sequence ID" value="THH30087.1"/>
    <property type="molecule type" value="Genomic_DNA"/>
</dbReference>
<evidence type="ECO:0000313" key="4">
    <source>
        <dbReference type="EMBL" id="THH30087.1"/>
    </source>
</evidence>
<evidence type="ECO:0000256" key="3">
    <source>
        <dbReference type="ARBA" id="ARBA00023002"/>
    </source>
</evidence>
<dbReference type="SUPFAM" id="SSF51735">
    <property type="entry name" value="NAD(P)-binding Rossmann-fold domains"/>
    <property type="match status" value="1"/>
</dbReference>
<protein>
    <recommendedName>
        <fullName evidence="6">NAD(P)-binding protein</fullName>
    </recommendedName>
</protein>
<dbReference type="OrthoDB" id="37659at2759"/>
<proteinExistence type="inferred from homology"/>
<comment type="caution">
    <text evidence="4">The sequence shown here is derived from an EMBL/GenBank/DDBJ whole genome shotgun (WGS) entry which is preliminary data.</text>
</comment>
<gene>
    <name evidence="4" type="ORF">EUX98_g4118</name>
</gene>
<dbReference type="InterPro" id="IPR002347">
    <property type="entry name" value="SDR_fam"/>
</dbReference>
<evidence type="ECO:0000256" key="2">
    <source>
        <dbReference type="ARBA" id="ARBA00022857"/>
    </source>
</evidence>
<keyword evidence="5" id="KW-1185">Reference proteome</keyword>
<dbReference type="PANTHER" id="PTHR43669">
    <property type="entry name" value="5-KETO-D-GLUCONATE 5-REDUCTASE"/>
    <property type="match status" value="1"/>
</dbReference>
<name>A0A4S4MWX7_9APHY</name>
<dbReference type="AlphaFoldDB" id="A0A4S4MWX7"/>
<keyword evidence="3" id="KW-0560">Oxidoreductase</keyword>
<dbReference type="PRINTS" id="PR00081">
    <property type="entry name" value="GDHRDH"/>
</dbReference>
<keyword evidence="2" id="KW-0521">NADP</keyword>
<dbReference type="GO" id="GO:0016491">
    <property type="term" value="F:oxidoreductase activity"/>
    <property type="evidence" value="ECO:0007669"/>
    <property type="project" value="UniProtKB-KW"/>
</dbReference>
<sequence>MYVTQIGAQKYEIYSRVVTVRVQASLFPVFSDVEWELFALVPIINKSPRPRVLLRSMIHTANISDAKCILVVGATAGIGRDLAIALHDLPSRPVVVVTGRRQERLDELSSAHERVEAVNFDVTAGREELEKFVKDITAKYPHLDALVFAAGVQHVFNFHKPEEIDLDVFDVEINTNYTSIAITTILLLPHFLKLNAEGRPSFIVPISSGLGLCPAPWVPNYAATKAAVHSFALSLSSQLEDTNVHVMEIIPPLVESELHDHQGTTPRLSKVWMPLSQFTPLAVEGLLRGDLQIAIGNSHKVWERFDKEKVVAVAEERQRANHIKKD</sequence>
<dbReference type="InterPro" id="IPR036291">
    <property type="entry name" value="NAD(P)-bd_dom_sf"/>
</dbReference>
<accession>A0A4S4MWX7</accession>
<dbReference type="PROSITE" id="PS00061">
    <property type="entry name" value="ADH_SHORT"/>
    <property type="match status" value="1"/>
</dbReference>
<evidence type="ECO:0008006" key="6">
    <source>
        <dbReference type="Google" id="ProtNLM"/>
    </source>
</evidence>
<comment type="similarity">
    <text evidence="1">Belongs to the short-chain dehydrogenases/reductases (SDR) family.</text>
</comment>
<dbReference type="PANTHER" id="PTHR43669:SF11">
    <property type="entry name" value="SHORT-CHAIN DEHYDROGENASE_OXIDOREDUCTASE"/>
    <property type="match status" value="1"/>
</dbReference>
<evidence type="ECO:0000256" key="1">
    <source>
        <dbReference type="ARBA" id="ARBA00006484"/>
    </source>
</evidence>
<dbReference type="InterPro" id="IPR020904">
    <property type="entry name" value="Sc_DH/Rdtase_CS"/>
</dbReference>
<dbReference type="Proteomes" id="UP000308730">
    <property type="component" value="Unassembled WGS sequence"/>
</dbReference>
<organism evidence="4 5">
    <name type="scientific">Antrodiella citrinella</name>
    <dbReference type="NCBI Taxonomy" id="2447956"/>
    <lineage>
        <taxon>Eukaryota</taxon>
        <taxon>Fungi</taxon>
        <taxon>Dikarya</taxon>
        <taxon>Basidiomycota</taxon>
        <taxon>Agaricomycotina</taxon>
        <taxon>Agaricomycetes</taxon>
        <taxon>Polyporales</taxon>
        <taxon>Steccherinaceae</taxon>
        <taxon>Antrodiella</taxon>
    </lineage>
</organism>